<name>A0A1Y6K350_9CHLR</name>
<dbReference type="PANTHER" id="PTHR13939:SF0">
    <property type="entry name" value="NMN AMIDOHYDROLASE-LIKE PROTEIN YFAY"/>
    <property type="match status" value="1"/>
</dbReference>
<keyword evidence="4" id="KW-1185">Reference proteome</keyword>
<dbReference type="PANTHER" id="PTHR13939">
    <property type="entry name" value="NICOTINAMIDE-NUCLEOTIDE AMIDOHYDROLASE PNCC"/>
    <property type="match status" value="1"/>
</dbReference>
<dbReference type="Gene3D" id="3.40.980.10">
    <property type="entry name" value="MoaB/Mog-like domain"/>
    <property type="match status" value="1"/>
</dbReference>
<evidence type="ECO:0000256" key="1">
    <source>
        <dbReference type="HAMAP-Rule" id="MF_00226"/>
    </source>
</evidence>
<dbReference type="Pfam" id="PF00994">
    <property type="entry name" value="MoCF_biosynth"/>
    <property type="match status" value="1"/>
</dbReference>
<dbReference type="NCBIfam" id="TIGR00177">
    <property type="entry name" value="molyb_syn"/>
    <property type="match status" value="1"/>
</dbReference>
<dbReference type="NCBIfam" id="TIGR00200">
    <property type="entry name" value="cinA_nterm"/>
    <property type="match status" value="1"/>
</dbReference>
<dbReference type="InterPro" id="IPR041424">
    <property type="entry name" value="CinA_KH"/>
</dbReference>
<dbReference type="InterPro" id="IPR050101">
    <property type="entry name" value="CinA"/>
</dbReference>
<evidence type="ECO:0000313" key="4">
    <source>
        <dbReference type="Proteomes" id="UP000195514"/>
    </source>
</evidence>
<dbReference type="KEGG" id="abat:CFX1CAM_1077"/>
<dbReference type="SMART" id="SM00852">
    <property type="entry name" value="MoCF_biosynth"/>
    <property type="match status" value="1"/>
</dbReference>
<dbReference type="Proteomes" id="UP000195514">
    <property type="component" value="Chromosome I"/>
</dbReference>
<gene>
    <name evidence="3" type="ORF">CFX1CAM_1077</name>
</gene>
<dbReference type="HAMAP" id="MF_00226_B">
    <property type="entry name" value="CinA_B"/>
    <property type="match status" value="1"/>
</dbReference>
<dbReference type="InterPro" id="IPR036425">
    <property type="entry name" value="MoaB/Mog-like_dom_sf"/>
</dbReference>
<dbReference type="Pfam" id="PF18146">
    <property type="entry name" value="CinA_KH"/>
    <property type="match status" value="1"/>
</dbReference>
<dbReference type="InterPro" id="IPR008135">
    <property type="entry name" value="Competence-induced_CinA"/>
</dbReference>
<feature type="domain" description="MoaB/Mog" evidence="2">
    <location>
        <begin position="5"/>
        <end position="172"/>
    </location>
</feature>
<sequence>MPTLEIITIGTELLLGEITDTNSTYIARTMRDHGIDIYRITTIGDNPNRIANTIKEGLQRADIIITTGGLGPTIDDPTRQAVADAVGRQLVFLDQLWEQIVERYKNFGRKPTENNRRQAYIPENAIPIHNPVGTAPCFIVEQDSKFIISLPGVPQEMKHLLHHDVIPFLKQRFQLEAHIIKAAVLHVASMGESVIDEIIADLEGKSNPTVGLLAHPGQVDIRITAKASSEQEADQLIIPIIDDLYQRLGDNIYGRDNETLDSIVTALLQENNLQLRVIIAGFEEELRIFPSTNQANIIFIDPRLTTPIDMATLTKIVASEYMAFTDSLVFGIAINIDDHLTLHLALQGAGETASVTRFYGGPIQHAQIWAKHVGLEFLRRYLKDIKGGSERETK</sequence>
<accession>A0A1Y6K350</accession>
<dbReference type="AlphaFoldDB" id="A0A1Y6K350"/>
<dbReference type="Gene3D" id="3.30.70.2860">
    <property type="match status" value="1"/>
</dbReference>
<dbReference type="CDD" id="cd00885">
    <property type="entry name" value="cinA"/>
    <property type="match status" value="1"/>
</dbReference>
<comment type="similarity">
    <text evidence="1">Belongs to the CinA family.</text>
</comment>
<dbReference type="EMBL" id="LT859958">
    <property type="protein sequence ID" value="SMX54142.1"/>
    <property type="molecule type" value="Genomic_DNA"/>
</dbReference>
<dbReference type="SUPFAM" id="SSF53218">
    <property type="entry name" value="Molybdenum cofactor biosynthesis proteins"/>
    <property type="match status" value="1"/>
</dbReference>
<proteinExistence type="inferred from homology"/>
<dbReference type="InterPro" id="IPR001453">
    <property type="entry name" value="MoaB/Mog_dom"/>
</dbReference>
<evidence type="ECO:0000313" key="3">
    <source>
        <dbReference type="EMBL" id="SMX54142.1"/>
    </source>
</evidence>
<evidence type="ECO:0000259" key="2">
    <source>
        <dbReference type="SMART" id="SM00852"/>
    </source>
</evidence>
<dbReference type="RefSeq" id="WP_087862014.1">
    <property type="nucleotide sequence ID" value="NZ_LT859958.1"/>
</dbReference>
<organism evidence="3 4">
    <name type="scientific">Candidatus Brevifilum fermentans</name>
    <dbReference type="NCBI Taxonomy" id="1986204"/>
    <lineage>
        <taxon>Bacteria</taxon>
        <taxon>Bacillati</taxon>
        <taxon>Chloroflexota</taxon>
        <taxon>Anaerolineae</taxon>
        <taxon>Anaerolineales</taxon>
        <taxon>Anaerolineaceae</taxon>
        <taxon>Candidatus Brevifilum</taxon>
    </lineage>
</organism>
<dbReference type="OrthoDB" id="9801454at2"/>
<reference evidence="4" key="1">
    <citation type="submission" date="2017-05" db="EMBL/GenBank/DDBJ databases">
        <authorList>
            <person name="Kirkegaard R."/>
            <person name="Mcilroy J S."/>
        </authorList>
    </citation>
    <scope>NUCLEOTIDE SEQUENCE [LARGE SCALE GENOMIC DNA]</scope>
</reference>
<protein>
    <recommendedName>
        <fullName evidence="1">CinA-like protein</fullName>
    </recommendedName>
</protein>